<sequence length="81" mass="8424">MADRELGMDPREGTSRSSPGQRDRFPSKAQGGSPVPLVPTSPVPVKARGEAVPPVSPVPLVPKEAIDTGPLVPIVPPPEIL</sequence>
<evidence type="ECO:0000313" key="3">
    <source>
        <dbReference type="Proteomes" id="UP000824120"/>
    </source>
</evidence>
<organism evidence="2 3">
    <name type="scientific">Solanum commersonii</name>
    <name type="common">Commerson's wild potato</name>
    <name type="synonym">Commerson's nightshade</name>
    <dbReference type="NCBI Taxonomy" id="4109"/>
    <lineage>
        <taxon>Eukaryota</taxon>
        <taxon>Viridiplantae</taxon>
        <taxon>Streptophyta</taxon>
        <taxon>Embryophyta</taxon>
        <taxon>Tracheophyta</taxon>
        <taxon>Spermatophyta</taxon>
        <taxon>Magnoliopsida</taxon>
        <taxon>eudicotyledons</taxon>
        <taxon>Gunneridae</taxon>
        <taxon>Pentapetalae</taxon>
        <taxon>asterids</taxon>
        <taxon>lamiids</taxon>
        <taxon>Solanales</taxon>
        <taxon>Solanaceae</taxon>
        <taxon>Solanoideae</taxon>
        <taxon>Solaneae</taxon>
        <taxon>Solanum</taxon>
    </lineage>
</organism>
<feature type="compositionally biased region" description="Basic and acidic residues" evidence="1">
    <location>
        <begin position="1"/>
        <end position="14"/>
    </location>
</feature>
<name>A0A9J5X3G5_SOLCO</name>
<proteinExistence type="predicted"/>
<reference evidence="2 3" key="1">
    <citation type="submission" date="2020-09" db="EMBL/GenBank/DDBJ databases">
        <title>De no assembly of potato wild relative species, Solanum commersonii.</title>
        <authorList>
            <person name="Cho K."/>
        </authorList>
    </citation>
    <scope>NUCLEOTIDE SEQUENCE [LARGE SCALE GENOMIC DNA]</scope>
    <source>
        <strain evidence="2">LZ3.2</strain>
        <tissue evidence="2">Leaf</tissue>
    </source>
</reference>
<dbReference type="Proteomes" id="UP000824120">
    <property type="component" value="Chromosome 10"/>
</dbReference>
<feature type="region of interest" description="Disordered" evidence="1">
    <location>
        <begin position="1"/>
        <end position="81"/>
    </location>
</feature>
<evidence type="ECO:0000256" key="1">
    <source>
        <dbReference type="SAM" id="MobiDB-lite"/>
    </source>
</evidence>
<dbReference type="AlphaFoldDB" id="A0A9J5X3G5"/>
<dbReference type="EMBL" id="JACXVP010000010">
    <property type="protein sequence ID" value="KAG5582675.1"/>
    <property type="molecule type" value="Genomic_DNA"/>
</dbReference>
<accession>A0A9J5X3G5</accession>
<evidence type="ECO:0000313" key="2">
    <source>
        <dbReference type="EMBL" id="KAG5582675.1"/>
    </source>
</evidence>
<gene>
    <name evidence="2" type="ORF">H5410_053302</name>
</gene>
<comment type="caution">
    <text evidence="2">The sequence shown here is derived from an EMBL/GenBank/DDBJ whole genome shotgun (WGS) entry which is preliminary data.</text>
</comment>
<keyword evidence="3" id="KW-1185">Reference proteome</keyword>
<protein>
    <submittedName>
        <fullName evidence="2">Uncharacterized protein</fullName>
    </submittedName>
</protein>